<keyword evidence="3" id="KW-0238">DNA-binding</keyword>
<dbReference type="GeneID" id="39875130"/>
<evidence type="ECO:0000256" key="2">
    <source>
        <dbReference type="SAM" id="SignalP"/>
    </source>
</evidence>
<evidence type="ECO:0000313" key="3">
    <source>
        <dbReference type="EMBL" id="GBE61360.1"/>
    </source>
</evidence>
<name>A0A2H6KED3_9APIC</name>
<accession>A0A2H6KED3</accession>
<dbReference type="RefSeq" id="XP_028867603.1">
    <property type="nucleotide sequence ID" value="XM_029011770.1"/>
</dbReference>
<keyword evidence="2" id="KW-0732">Signal</keyword>
<keyword evidence="4" id="KW-1185">Reference proteome</keyword>
<evidence type="ECO:0000256" key="1">
    <source>
        <dbReference type="SAM" id="MobiDB-lite"/>
    </source>
</evidence>
<dbReference type="GO" id="GO:0003677">
    <property type="term" value="F:DNA binding"/>
    <property type="evidence" value="ECO:0007669"/>
    <property type="project" value="UniProtKB-KW"/>
</dbReference>
<feature type="chain" id="PRO_5014140041" evidence="2">
    <location>
        <begin position="22"/>
        <end position="328"/>
    </location>
</feature>
<dbReference type="VEuPathDB" id="PiroplasmaDB:BOVATA_028530"/>
<dbReference type="OrthoDB" id="366342at2759"/>
<reference evidence="3 4" key="1">
    <citation type="journal article" date="2017" name="BMC Genomics">
        <title>Whole-genome assembly of Babesia ovata and comparative genomics between closely related pathogens.</title>
        <authorList>
            <person name="Yamagishi J."/>
            <person name="Asada M."/>
            <person name="Hakimi H."/>
            <person name="Tanaka T.Q."/>
            <person name="Sugimoto C."/>
            <person name="Kawazu S."/>
        </authorList>
    </citation>
    <scope>NUCLEOTIDE SEQUENCE [LARGE SCALE GENOMIC DNA]</scope>
    <source>
        <strain evidence="3 4">Miyake</strain>
    </source>
</reference>
<dbReference type="AlphaFoldDB" id="A0A2H6KED3"/>
<proteinExistence type="predicted"/>
<sequence>MMKFLISFALLVISRVNLTVATDDTPLPPPPPEPSAHNALKLEGVNYDKVIPSVEKRFRVIMSLMRGDGLKVDLLGKVEEAFTLLINQSLEKWTEVLPAEYQDRFLRYPVRSVPSIPAGSQMQSYTSAEQARAVRNNLQEAGKCFHILLNLLFGDYSKLISPKSTEVGATKPDQSGNDPNAAGRVAAATKDSQDVAESMSLEDLFLNLRFAFPSFADDIYQLHGLIANKENGSQEEKDAIAQDIRNWLKEHMPEIEANKNLDGVKIQQQLTKIIHNEHHLADAIVAFKAYNMADKNLTSSVEKCKKMNSASFGTIGLLFAAVIAFTMC</sequence>
<feature type="region of interest" description="Disordered" evidence="1">
    <location>
        <begin position="165"/>
        <end position="189"/>
    </location>
</feature>
<dbReference type="EMBL" id="BDSA01000003">
    <property type="protein sequence ID" value="GBE61360.1"/>
    <property type="molecule type" value="Genomic_DNA"/>
</dbReference>
<organism evidence="3 4">
    <name type="scientific">Babesia ovata</name>
    <dbReference type="NCBI Taxonomy" id="189622"/>
    <lineage>
        <taxon>Eukaryota</taxon>
        <taxon>Sar</taxon>
        <taxon>Alveolata</taxon>
        <taxon>Apicomplexa</taxon>
        <taxon>Aconoidasida</taxon>
        <taxon>Piroplasmida</taxon>
        <taxon>Babesiidae</taxon>
        <taxon>Babesia</taxon>
    </lineage>
</organism>
<dbReference type="Proteomes" id="UP000236319">
    <property type="component" value="Unassembled WGS sequence"/>
</dbReference>
<comment type="caution">
    <text evidence="3">The sequence shown here is derived from an EMBL/GenBank/DDBJ whole genome shotgun (WGS) entry which is preliminary data.</text>
</comment>
<protein>
    <submittedName>
        <fullName evidence="3">Single-stranded DNA-binding protein, putative</fullName>
    </submittedName>
</protein>
<evidence type="ECO:0000313" key="4">
    <source>
        <dbReference type="Proteomes" id="UP000236319"/>
    </source>
</evidence>
<gene>
    <name evidence="3" type="ORF">BOVATA_028530</name>
</gene>
<feature type="signal peptide" evidence="2">
    <location>
        <begin position="1"/>
        <end position="21"/>
    </location>
</feature>